<accession>A0A165UD40</accession>
<dbReference type="EMBL" id="KV425559">
    <property type="protein sequence ID" value="KZT27973.1"/>
    <property type="molecule type" value="Genomic_DNA"/>
</dbReference>
<gene>
    <name evidence="1" type="ORF">NEOLEDRAFT_1129868</name>
</gene>
<evidence type="ECO:0000313" key="2">
    <source>
        <dbReference type="Proteomes" id="UP000076761"/>
    </source>
</evidence>
<dbReference type="AlphaFoldDB" id="A0A165UD40"/>
<protein>
    <submittedName>
        <fullName evidence="1">Uncharacterized protein</fullName>
    </submittedName>
</protein>
<evidence type="ECO:0000313" key="1">
    <source>
        <dbReference type="EMBL" id="KZT27973.1"/>
    </source>
</evidence>
<reference evidence="1 2" key="1">
    <citation type="journal article" date="2016" name="Mol. Biol. Evol.">
        <title>Comparative Genomics of Early-Diverging Mushroom-Forming Fungi Provides Insights into the Origins of Lignocellulose Decay Capabilities.</title>
        <authorList>
            <person name="Nagy L.G."/>
            <person name="Riley R."/>
            <person name="Tritt A."/>
            <person name="Adam C."/>
            <person name="Daum C."/>
            <person name="Floudas D."/>
            <person name="Sun H."/>
            <person name="Yadav J.S."/>
            <person name="Pangilinan J."/>
            <person name="Larsson K.H."/>
            <person name="Matsuura K."/>
            <person name="Barry K."/>
            <person name="Labutti K."/>
            <person name="Kuo R."/>
            <person name="Ohm R.A."/>
            <person name="Bhattacharya S.S."/>
            <person name="Shirouzu T."/>
            <person name="Yoshinaga Y."/>
            <person name="Martin F.M."/>
            <person name="Grigoriev I.V."/>
            <person name="Hibbett D.S."/>
        </authorList>
    </citation>
    <scope>NUCLEOTIDE SEQUENCE [LARGE SCALE GENOMIC DNA]</scope>
    <source>
        <strain evidence="1 2">HHB14362 ss-1</strain>
    </source>
</reference>
<sequence>GFPPQDCIDRLVPSWAYRFNDFEKEQLISILKKVQRLREAGLSEEIERTAKDDILNIRRSHAVSSRHD</sequence>
<name>A0A165UD40_9AGAM</name>
<proteinExistence type="predicted"/>
<organism evidence="1 2">
    <name type="scientific">Neolentinus lepideus HHB14362 ss-1</name>
    <dbReference type="NCBI Taxonomy" id="1314782"/>
    <lineage>
        <taxon>Eukaryota</taxon>
        <taxon>Fungi</taxon>
        <taxon>Dikarya</taxon>
        <taxon>Basidiomycota</taxon>
        <taxon>Agaricomycotina</taxon>
        <taxon>Agaricomycetes</taxon>
        <taxon>Gloeophyllales</taxon>
        <taxon>Gloeophyllaceae</taxon>
        <taxon>Neolentinus</taxon>
    </lineage>
</organism>
<dbReference type="InParanoid" id="A0A165UD40"/>
<dbReference type="Proteomes" id="UP000076761">
    <property type="component" value="Unassembled WGS sequence"/>
</dbReference>
<keyword evidence="2" id="KW-1185">Reference proteome</keyword>
<feature type="non-terminal residue" evidence="1">
    <location>
        <position position="1"/>
    </location>
</feature>